<keyword evidence="3" id="KW-0851">Voltage-gated channel</keyword>
<evidence type="ECO:0000313" key="8">
    <source>
        <dbReference type="Proteomes" id="UP001237642"/>
    </source>
</evidence>
<keyword evidence="8" id="KW-1185">Reference proteome</keyword>
<feature type="transmembrane region" description="Helical" evidence="6">
    <location>
        <begin position="140"/>
        <end position="162"/>
    </location>
</feature>
<evidence type="ECO:0000313" key="7">
    <source>
        <dbReference type="EMBL" id="KAK1351710.1"/>
    </source>
</evidence>
<dbReference type="InterPro" id="IPR045319">
    <property type="entry name" value="KAT/AKT"/>
</dbReference>
<evidence type="ECO:0000256" key="4">
    <source>
        <dbReference type="ARBA" id="ARBA00022958"/>
    </source>
</evidence>
<accession>A0AAD8GMX6</accession>
<keyword evidence="6" id="KW-0472">Membrane</keyword>
<keyword evidence="1" id="KW-0633">Potassium transport</keyword>
<keyword evidence="5" id="KW-0407">Ion channel</keyword>
<evidence type="ECO:0000256" key="5">
    <source>
        <dbReference type="ARBA" id="ARBA00023303"/>
    </source>
</evidence>
<name>A0AAD8GMX6_9APIA</name>
<dbReference type="PANTHER" id="PTHR45743">
    <property type="entry name" value="POTASSIUM CHANNEL AKT1"/>
    <property type="match status" value="1"/>
</dbReference>
<dbReference type="EMBL" id="JAUIZM010000027">
    <property type="protein sequence ID" value="KAK1351710.1"/>
    <property type="molecule type" value="Genomic_DNA"/>
</dbReference>
<organism evidence="7 8">
    <name type="scientific">Heracleum sosnowskyi</name>
    <dbReference type="NCBI Taxonomy" id="360622"/>
    <lineage>
        <taxon>Eukaryota</taxon>
        <taxon>Viridiplantae</taxon>
        <taxon>Streptophyta</taxon>
        <taxon>Embryophyta</taxon>
        <taxon>Tracheophyta</taxon>
        <taxon>Spermatophyta</taxon>
        <taxon>Magnoliopsida</taxon>
        <taxon>eudicotyledons</taxon>
        <taxon>Gunneridae</taxon>
        <taxon>Pentapetalae</taxon>
        <taxon>asterids</taxon>
        <taxon>campanulids</taxon>
        <taxon>Apiales</taxon>
        <taxon>Apiaceae</taxon>
        <taxon>Apioideae</taxon>
        <taxon>apioid superclade</taxon>
        <taxon>Tordylieae</taxon>
        <taxon>Tordyliinae</taxon>
        <taxon>Heracleum</taxon>
    </lineage>
</organism>
<keyword evidence="6" id="KW-0812">Transmembrane</keyword>
<evidence type="ECO:0000256" key="1">
    <source>
        <dbReference type="ARBA" id="ARBA00022538"/>
    </source>
</evidence>
<keyword evidence="6" id="KW-1133">Transmembrane helix</keyword>
<evidence type="ECO:0000256" key="2">
    <source>
        <dbReference type="ARBA" id="ARBA00022826"/>
    </source>
</evidence>
<dbReference type="PANTHER" id="PTHR45743:SF27">
    <property type="entry name" value="POTASSIUM CHANNEL KAT3"/>
    <property type="match status" value="1"/>
</dbReference>
<proteinExistence type="predicted"/>
<reference evidence="7" key="2">
    <citation type="submission" date="2023-05" db="EMBL/GenBank/DDBJ databases">
        <authorList>
            <person name="Schelkunov M.I."/>
        </authorList>
    </citation>
    <scope>NUCLEOTIDE SEQUENCE</scope>
    <source>
        <strain evidence="7">Hsosn_3</strain>
        <tissue evidence="7">Leaf</tissue>
    </source>
</reference>
<evidence type="ECO:0000256" key="3">
    <source>
        <dbReference type="ARBA" id="ARBA00022882"/>
    </source>
</evidence>
<protein>
    <submittedName>
        <fullName evidence="7">Uncharacterized protein</fullName>
    </submittedName>
</protein>
<dbReference type="GO" id="GO:0034702">
    <property type="term" value="C:monoatomic ion channel complex"/>
    <property type="evidence" value="ECO:0007669"/>
    <property type="project" value="UniProtKB-KW"/>
</dbReference>
<reference evidence="7" key="1">
    <citation type="submission" date="2023-02" db="EMBL/GenBank/DDBJ databases">
        <title>Genome of toxic invasive species Heracleum sosnowskyi carries increased number of genes despite the absence of recent whole-genome duplications.</title>
        <authorList>
            <person name="Schelkunov M."/>
            <person name="Shtratnikova V."/>
            <person name="Makarenko M."/>
            <person name="Klepikova A."/>
            <person name="Omelchenko D."/>
            <person name="Novikova G."/>
            <person name="Obukhova E."/>
            <person name="Bogdanov V."/>
            <person name="Penin A."/>
            <person name="Logacheva M."/>
        </authorList>
    </citation>
    <scope>NUCLEOTIDE SEQUENCE</scope>
    <source>
        <strain evidence="7">Hsosn_3</strain>
        <tissue evidence="7">Leaf</tissue>
    </source>
</reference>
<evidence type="ECO:0000256" key="6">
    <source>
        <dbReference type="SAM" id="Phobius"/>
    </source>
</evidence>
<dbReference type="AlphaFoldDB" id="A0AAD8GMX6"/>
<keyword evidence="2" id="KW-0631">Potassium channel</keyword>
<dbReference type="Proteomes" id="UP001237642">
    <property type="component" value="Unassembled WGS sequence"/>
</dbReference>
<keyword evidence="4" id="KW-0630">Potassium</keyword>
<feature type="transmembrane region" description="Helical" evidence="6">
    <location>
        <begin position="111"/>
        <end position="133"/>
    </location>
</feature>
<keyword evidence="3" id="KW-0406">Ion transport</keyword>
<gene>
    <name evidence="7" type="ORF">POM88_053993</name>
</gene>
<keyword evidence="3" id="KW-0813">Transport</keyword>
<dbReference type="GO" id="GO:0005249">
    <property type="term" value="F:voltage-gated potassium channel activity"/>
    <property type="evidence" value="ECO:0007669"/>
    <property type="project" value="InterPro"/>
</dbReference>
<sequence>MFKTVDSFFLSIIHTVIHTCYRLLHHGYTIDSRLRELFKGKDRDVNGLKLSERFVEKQLKRNGDSNDNEISAITSVSSRPLPAFGTVLGDQEEYSLLGKYIVAPYDCRYRWWQIFLAVMVIHSAWSSPFGLGFKKASTGVLLYIDMVVAVFFAIKIILIFFVA</sequence>
<comment type="caution">
    <text evidence="7">The sequence shown here is derived from an EMBL/GenBank/DDBJ whole genome shotgun (WGS) entry which is preliminary data.</text>
</comment>